<evidence type="ECO:0000313" key="2">
    <source>
        <dbReference type="Proteomes" id="UP000191672"/>
    </source>
</evidence>
<gene>
    <name evidence="1" type="ORF">PENANT_c224G01029</name>
</gene>
<proteinExistence type="predicted"/>
<name>A0A1V6P6T9_9EURO</name>
<keyword evidence="2" id="KW-1185">Reference proteome</keyword>
<sequence length="157" mass="17236">MVQDAASQNPQIIEVAERLRNLLQNLKDLNAKQWRSIDGDVLSNVFLLLYCCIMECRELQPTPLAISSLCHGLVASNLALHGVHGAALVNQNDKTSVSSQQQRVMNAIEEAILNSMKDTREPDCATAFGDMHVSFGGGNRGIRAAEYRGSMHLTFPL</sequence>
<organism evidence="1 2">
    <name type="scientific">Penicillium antarcticum</name>
    <dbReference type="NCBI Taxonomy" id="416450"/>
    <lineage>
        <taxon>Eukaryota</taxon>
        <taxon>Fungi</taxon>
        <taxon>Dikarya</taxon>
        <taxon>Ascomycota</taxon>
        <taxon>Pezizomycotina</taxon>
        <taxon>Eurotiomycetes</taxon>
        <taxon>Eurotiomycetidae</taxon>
        <taxon>Eurotiales</taxon>
        <taxon>Aspergillaceae</taxon>
        <taxon>Penicillium</taxon>
    </lineage>
</organism>
<dbReference type="AlphaFoldDB" id="A0A1V6P6T9"/>
<dbReference type="EMBL" id="MDYN01000224">
    <property type="protein sequence ID" value="OQD72701.1"/>
    <property type="molecule type" value="Genomic_DNA"/>
</dbReference>
<dbReference type="Proteomes" id="UP000191672">
    <property type="component" value="Unassembled WGS sequence"/>
</dbReference>
<protein>
    <submittedName>
        <fullName evidence="1">Uncharacterized protein</fullName>
    </submittedName>
</protein>
<comment type="caution">
    <text evidence="1">The sequence shown here is derived from an EMBL/GenBank/DDBJ whole genome shotgun (WGS) entry which is preliminary data.</text>
</comment>
<reference evidence="2" key="1">
    <citation type="journal article" date="2017" name="Nat. Microbiol.">
        <title>Global analysis of biosynthetic gene clusters reveals vast potential of secondary metabolite production in Penicillium species.</title>
        <authorList>
            <person name="Nielsen J.C."/>
            <person name="Grijseels S."/>
            <person name="Prigent S."/>
            <person name="Ji B."/>
            <person name="Dainat J."/>
            <person name="Nielsen K.F."/>
            <person name="Frisvad J.C."/>
            <person name="Workman M."/>
            <person name="Nielsen J."/>
        </authorList>
    </citation>
    <scope>NUCLEOTIDE SEQUENCE [LARGE SCALE GENOMIC DNA]</scope>
    <source>
        <strain evidence="2">IBT 31811</strain>
    </source>
</reference>
<accession>A0A1V6P6T9</accession>
<evidence type="ECO:0000313" key="1">
    <source>
        <dbReference type="EMBL" id="OQD72701.1"/>
    </source>
</evidence>